<evidence type="ECO:0000313" key="2">
    <source>
        <dbReference type="Proteomes" id="UP001501509"/>
    </source>
</evidence>
<protein>
    <submittedName>
        <fullName evidence="1">Uncharacterized protein</fullName>
    </submittedName>
</protein>
<sequence>MAGLGDVGQSDLPSGEGFELANKVTFPAAPVDPAGVEVRAEIDEALVGSLSRYQTTVSTELATATMARRLLCDCAGIEAAVGMAG</sequence>
<evidence type="ECO:0000313" key="1">
    <source>
        <dbReference type="EMBL" id="GAA2626459.1"/>
    </source>
</evidence>
<accession>A0ABN3QH64</accession>
<reference evidence="1 2" key="1">
    <citation type="journal article" date="2019" name="Int. J. Syst. Evol. Microbiol.">
        <title>The Global Catalogue of Microorganisms (GCM) 10K type strain sequencing project: providing services to taxonomists for standard genome sequencing and annotation.</title>
        <authorList>
            <consortium name="The Broad Institute Genomics Platform"/>
            <consortium name="The Broad Institute Genome Sequencing Center for Infectious Disease"/>
            <person name="Wu L."/>
            <person name="Ma J."/>
        </authorList>
    </citation>
    <scope>NUCLEOTIDE SEQUENCE [LARGE SCALE GENOMIC DNA]</scope>
    <source>
        <strain evidence="1 2">JCM 6833</strain>
    </source>
</reference>
<organism evidence="1 2">
    <name type="scientific">Actinomadura fulvescens</name>
    <dbReference type="NCBI Taxonomy" id="46160"/>
    <lineage>
        <taxon>Bacteria</taxon>
        <taxon>Bacillati</taxon>
        <taxon>Actinomycetota</taxon>
        <taxon>Actinomycetes</taxon>
        <taxon>Streptosporangiales</taxon>
        <taxon>Thermomonosporaceae</taxon>
        <taxon>Actinomadura</taxon>
    </lineage>
</organism>
<proteinExistence type="predicted"/>
<keyword evidence="2" id="KW-1185">Reference proteome</keyword>
<comment type="caution">
    <text evidence="1">The sequence shown here is derived from an EMBL/GenBank/DDBJ whole genome shotgun (WGS) entry which is preliminary data.</text>
</comment>
<dbReference type="Proteomes" id="UP001501509">
    <property type="component" value="Unassembled WGS sequence"/>
</dbReference>
<gene>
    <name evidence="1" type="ORF">GCM10010411_74240</name>
</gene>
<dbReference type="EMBL" id="BAAATD010000013">
    <property type="protein sequence ID" value="GAA2626459.1"/>
    <property type="molecule type" value="Genomic_DNA"/>
</dbReference>
<name>A0ABN3QH64_9ACTN</name>